<dbReference type="Proteomes" id="UP000663865">
    <property type="component" value="Unassembled WGS sequence"/>
</dbReference>
<dbReference type="Proteomes" id="UP000663873">
    <property type="component" value="Unassembled WGS sequence"/>
</dbReference>
<dbReference type="EMBL" id="CAJOBO010004474">
    <property type="protein sequence ID" value="CAF4522002.1"/>
    <property type="molecule type" value="Genomic_DNA"/>
</dbReference>
<dbReference type="EMBL" id="CAJOBP010003229">
    <property type="protein sequence ID" value="CAF4395257.1"/>
    <property type="molecule type" value="Genomic_DNA"/>
</dbReference>
<dbReference type="Proteomes" id="UP000663862">
    <property type="component" value="Unassembled WGS sequence"/>
</dbReference>
<evidence type="ECO:0000256" key="1">
    <source>
        <dbReference type="SAM" id="Phobius"/>
    </source>
</evidence>
<name>A0A818LFP4_9BILA</name>
<keyword evidence="1" id="KW-1133">Transmembrane helix</keyword>
<accession>A0A818LFP4</accession>
<dbReference type="OrthoDB" id="10057558at2759"/>
<dbReference type="EMBL" id="CAJNYU010002647">
    <property type="protein sequence ID" value="CAF3571896.1"/>
    <property type="molecule type" value="Genomic_DNA"/>
</dbReference>
<evidence type="ECO:0000313" key="3">
    <source>
        <dbReference type="EMBL" id="CAF3366742.1"/>
    </source>
</evidence>
<protein>
    <submittedName>
        <fullName evidence="7">Uncharacterized protein</fullName>
    </submittedName>
</protein>
<dbReference type="EMBL" id="CAJOBS010004529">
    <property type="protein sequence ID" value="CAF4883008.1"/>
    <property type="molecule type" value="Genomic_DNA"/>
</dbReference>
<evidence type="ECO:0000313" key="12">
    <source>
        <dbReference type="EMBL" id="CAF4883008.1"/>
    </source>
</evidence>
<evidence type="ECO:0000313" key="6">
    <source>
        <dbReference type="EMBL" id="CAF3436171.1"/>
    </source>
</evidence>
<keyword evidence="1" id="KW-0472">Membrane</keyword>
<feature type="chain" id="PRO_5044132483" evidence="2">
    <location>
        <begin position="27"/>
        <end position="173"/>
    </location>
</feature>
<dbReference type="Proteomes" id="UP000663869">
    <property type="component" value="Unassembled WGS sequence"/>
</dbReference>
<evidence type="ECO:0000313" key="11">
    <source>
        <dbReference type="EMBL" id="CAF4684512.1"/>
    </source>
</evidence>
<dbReference type="EMBL" id="CAJOBQ010002487">
    <property type="protein sequence ID" value="CAF4562946.1"/>
    <property type="molecule type" value="Genomic_DNA"/>
</dbReference>
<dbReference type="AlphaFoldDB" id="A0A818LFP4"/>
<feature type="transmembrane region" description="Helical" evidence="1">
    <location>
        <begin position="147"/>
        <end position="171"/>
    </location>
</feature>
<evidence type="ECO:0000313" key="13">
    <source>
        <dbReference type="Proteomes" id="UP000663869"/>
    </source>
</evidence>
<evidence type="ECO:0000313" key="7">
    <source>
        <dbReference type="EMBL" id="CAF3571896.1"/>
    </source>
</evidence>
<evidence type="ECO:0000256" key="2">
    <source>
        <dbReference type="SAM" id="SignalP"/>
    </source>
</evidence>
<dbReference type="Proteomes" id="UP000663851">
    <property type="component" value="Unassembled WGS sequence"/>
</dbReference>
<feature type="transmembrane region" description="Helical" evidence="1">
    <location>
        <begin position="80"/>
        <end position="102"/>
    </location>
</feature>
<dbReference type="Proteomes" id="UP000663825">
    <property type="component" value="Unassembled WGS sequence"/>
</dbReference>
<evidence type="ECO:0000313" key="14">
    <source>
        <dbReference type="Proteomes" id="UP000663873"/>
    </source>
</evidence>
<feature type="transmembrane region" description="Helical" evidence="1">
    <location>
        <begin position="114"/>
        <end position="141"/>
    </location>
</feature>
<dbReference type="EMBL" id="CAJNYV010001780">
    <property type="protein sequence ID" value="CAF3436171.1"/>
    <property type="molecule type" value="Genomic_DNA"/>
</dbReference>
<reference evidence="7" key="1">
    <citation type="submission" date="2021-02" db="EMBL/GenBank/DDBJ databases">
        <authorList>
            <person name="Nowell W R."/>
        </authorList>
    </citation>
    <scope>NUCLEOTIDE SEQUENCE</scope>
</reference>
<evidence type="ECO:0000313" key="8">
    <source>
        <dbReference type="EMBL" id="CAF4395257.1"/>
    </source>
</evidence>
<organism evidence="7 13">
    <name type="scientific">Rotaria socialis</name>
    <dbReference type="NCBI Taxonomy" id="392032"/>
    <lineage>
        <taxon>Eukaryota</taxon>
        <taxon>Metazoa</taxon>
        <taxon>Spiralia</taxon>
        <taxon>Gnathifera</taxon>
        <taxon>Rotifera</taxon>
        <taxon>Eurotatoria</taxon>
        <taxon>Bdelloidea</taxon>
        <taxon>Philodinida</taxon>
        <taxon>Philodinidae</taxon>
        <taxon>Rotaria</taxon>
    </lineage>
</organism>
<dbReference type="EMBL" id="CAJNYD010002118">
    <property type="protein sequence ID" value="CAF3393175.1"/>
    <property type="molecule type" value="Genomic_DNA"/>
</dbReference>
<keyword evidence="1" id="KW-0812">Transmembrane</keyword>
<keyword evidence="2" id="KW-0732">Signal</keyword>
<feature type="signal peptide" evidence="2">
    <location>
        <begin position="1"/>
        <end position="26"/>
    </location>
</feature>
<dbReference type="Proteomes" id="UP000663833">
    <property type="component" value="Unassembled WGS sequence"/>
</dbReference>
<keyword evidence="14" id="KW-1185">Reference proteome</keyword>
<dbReference type="Proteomes" id="UP000663872">
    <property type="component" value="Unassembled WGS sequence"/>
</dbReference>
<evidence type="ECO:0000313" key="9">
    <source>
        <dbReference type="EMBL" id="CAF4522002.1"/>
    </source>
</evidence>
<evidence type="ECO:0000313" key="10">
    <source>
        <dbReference type="EMBL" id="CAF4562946.1"/>
    </source>
</evidence>
<dbReference type="PROSITE" id="PS51257">
    <property type="entry name" value="PROKAR_LIPOPROTEIN"/>
    <property type="match status" value="1"/>
</dbReference>
<comment type="caution">
    <text evidence="7">The sequence shown here is derived from an EMBL/GenBank/DDBJ whole genome shotgun (WGS) entry which is preliminary data.</text>
</comment>
<evidence type="ECO:0000313" key="4">
    <source>
        <dbReference type="EMBL" id="CAF3393175.1"/>
    </source>
</evidence>
<evidence type="ECO:0000313" key="5">
    <source>
        <dbReference type="EMBL" id="CAF3430830.1"/>
    </source>
</evidence>
<proteinExistence type="predicted"/>
<dbReference type="EMBL" id="CAJNYT010001793">
    <property type="protein sequence ID" value="CAF3430830.1"/>
    <property type="molecule type" value="Genomic_DNA"/>
</dbReference>
<dbReference type="EMBL" id="CAJNXB010004257">
    <property type="protein sequence ID" value="CAF3366742.1"/>
    <property type="molecule type" value="Genomic_DNA"/>
</dbReference>
<dbReference type="EMBL" id="CAJOBR010002476">
    <property type="protein sequence ID" value="CAF4684512.1"/>
    <property type="molecule type" value="Genomic_DNA"/>
</dbReference>
<dbReference type="Gene3D" id="1.20.140.150">
    <property type="match status" value="1"/>
</dbReference>
<gene>
    <name evidence="7" type="ORF">FME351_LOCUS20496</name>
    <name evidence="5" type="ORF">GRG538_LOCUS12644</name>
    <name evidence="9" type="ORF">HFQ381_LOCUS29186</name>
    <name evidence="6" type="ORF">KIK155_LOCUS11241</name>
    <name evidence="4" type="ORF">LUA448_LOCUS16860</name>
    <name evidence="11" type="ORF">QYT958_LOCUS16823</name>
    <name evidence="3" type="ORF">TIS948_LOCUS24678</name>
    <name evidence="12" type="ORF">TOA249_LOCUS29403</name>
    <name evidence="10" type="ORF">TSG867_LOCUS25430</name>
    <name evidence="8" type="ORF">UJA718_LOCUS18714</name>
</gene>
<sequence length="173" mass="18539">MNARLLHITAGMFSCLSFILFTISNAHPIWGEIGNGFGQSTTGLWKSCTPTRSGKTCLKVSCMSKSNETSFCDNIQAARIFITLACILSGISTICFVIRALLSEKIPGILILTPKVLAIPCLLIGCIGVTIAINACINTIYGMKFNLGDAAIIGIIAVFMNFFGVIAISLIRR</sequence>
<dbReference type="Proteomes" id="UP000663848">
    <property type="component" value="Unassembled WGS sequence"/>
</dbReference>
<dbReference type="Proteomes" id="UP000663838">
    <property type="component" value="Unassembled WGS sequence"/>
</dbReference>